<dbReference type="AlphaFoldDB" id="A0A7C4CDK6"/>
<accession>A0A7C4CDK6</accession>
<dbReference type="NCBIfam" id="TIGR01826">
    <property type="entry name" value="CofD_related"/>
    <property type="match status" value="1"/>
</dbReference>
<reference evidence="3" key="1">
    <citation type="journal article" date="2020" name="mSystems">
        <title>Genome- and Community-Level Interaction Insights into Carbon Utilization and Element Cycling Functions of Hydrothermarchaeota in Hydrothermal Sediment.</title>
        <authorList>
            <person name="Zhou Z."/>
            <person name="Liu Y."/>
            <person name="Xu W."/>
            <person name="Pan J."/>
            <person name="Luo Z.H."/>
            <person name="Li M."/>
        </authorList>
    </citation>
    <scope>NUCLEOTIDE SEQUENCE [LARGE SCALE GENOMIC DNA]</scope>
    <source>
        <strain evidence="3">SpSt-609</strain>
    </source>
</reference>
<name>A0A7C4CDK6_9BACT</name>
<dbReference type="PANTHER" id="PTHR30135:SF3">
    <property type="entry name" value="GLUCONEOGENESIS FACTOR-RELATED"/>
    <property type="match status" value="1"/>
</dbReference>
<dbReference type="InterPro" id="IPR010119">
    <property type="entry name" value="Gluconeogen_factor"/>
</dbReference>
<dbReference type="GO" id="GO:0005737">
    <property type="term" value="C:cytoplasm"/>
    <property type="evidence" value="ECO:0007669"/>
    <property type="project" value="UniProtKB-SubCell"/>
</dbReference>
<dbReference type="InterPro" id="IPR002882">
    <property type="entry name" value="CofD"/>
</dbReference>
<dbReference type="EMBL" id="DSZY01000014">
    <property type="protein sequence ID" value="HGU40216.1"/>
    <property type="molecule type" value="Genomic_DNA"/>
</dbReference>
<comment type="similarity">
    <text evidence="2">Belongs to the gluconeogenesis factor family.</text>
</comment>
<dbReference type="Pfam" id="PF01933">
    <property type="entry name" value="CofD"/>
    <property type="match status" value="1"/>
</dbReference>
<dbReference type="GO" id="GO:0043743">
    <property type="term" value="F:LPPG:FO 2-phospho-L-lactate transferase activity"/>
    <property type="evidence" value="ECO:0007669"/>
    <property type="project" value="InterPro"/>
</dbReference>
<evidence type="ECO:0000256" key="2">
    <source>
        <dbReference type="HAMAP-Rule" id="MF_00973"/>
    </source>
</evidence>
<evidence type="ECO:0000256" key="1">
    <source>
        <dbReference type="ARBA" id="ARBA00022490"/>
    </source>
</evidence>
<dbReference type="CDD" id="cd07187">
    <property type="entry name" value="YvcK_like"/>
    <property type="match status" value="1"/>
</dbReference>
<gene>
    <name evidence="3" type="ORF">ENT77_03350</name>
</gene>
<evidence type="ECO:0000313" key="3">
    <source>
        <dbReference type="EMBL" id="HGU40216.1"/>
    </source>
</evidence>
<dbReference type="InterPro" id="IPR038136">
    <property type="entry name" value="CofD-like_dom_sf"/>
</dbReference>
<dbReference type="GO" id="GO:0008360">
    <property type="term" value="P:regulation of cell shape"/>
    <property type="evidence" value="ECO:0007669"/>
    <property type="project" value="UniProtKB-UniRule"/>
</dbReference>
<comment type="function">
    <text evidence="2">Required for morphogenesis under gluconeogenic growth conditions.</text>
</comment>
<keyword evidence="1 2" id="KW-0963">Cytoplasm</keyword>
<comment type="caution">
    <text evidence="3">The sequence shown here is derived from an EMBL/GenBank/DDBJ whole genome shotgun (WGS) entry which is preliminary data.</text>
</comment>
<organism evidence="3">
    <name type="scientific">Fervidobacterium thailandense</name>
    <dbReference type="NCBI Taxonomy" id="1008305"/>
    <lineage>
        <taxon>Bacteria</taxon>
        <taxon>Thermotogati</taxon>
        <taxon>Thermotogota</taxon>
        <taxon>Thermotogae</taxon>
        <taxon>Thermotogales</taxon>
        <taxon>Fervidobacteriaceae</taxon>
        <taxon>Fervidobacterium</taxon>
    </lineage>
</organism>
<dbReference type="PANTHER" id="PTHR30135">
    <property type="entry name" value="UNCHARACTERIZED PROTEIN YVCK-RELATED"/>
    <property type="match status" value="1"/>
</dbReference>
<proteinExistence type="inferred from homology"/>
<dbReference type="Gene3D" id="3.40.50.10680">
    <property type="entry name" value="CofD-like domains"/>
    <property type="match status" value="1"/>
</dbReference>
<dbReference type="HAMAP" id="MF_00973">
    <property type="entry name" value="Gluconeogen_factor"/>
    <property type="match status" value="1"/>
</dbReference>
<protein>
    <recommendedName>
        <fullName evidence="2">Putative gluconeogenesis factor</fullName>
    </recommendedName>
</protein>
<dbReference type="SUPFAM" id="SSF142338">
    <property type="entry name" value="CofD-like"/>
    <property type="match status" value="1"/>
</dbReference>
<comment type="subcellular location">
    <subcellularLocation>
        <location evidence="2">Cytoplasm</location>
    </subcellularLocation>
</comment>
<sequence length="317" mass="34520">MRVVAIGGGTGLSTLLRGLKNFPVEVTAVVTVTDEGGSSGILREELSVPPPGDIRNNLVALANDENILSQVFNYRFTNGSLKGHTVGNIILAALTKITGSFTEAIAKISDILAIKGRVLPVSNEMGRLVAIFEDGMLVKGETRIVAYGKETGKAIKNIMLEQPLMINPAVKEAIEEADVIVLGPGSLYTSIIANFLVEGMNEVLSRTSAVKIYISNIMTQPGETTGYTLKMHVEEVEKFLGCNVDYVIHSYPPNDGKVLEKYRERGSEPVTIDVFHDKIVLGQFSTVVLDEDYRIRHDPLLIAQAVMNLALRRTHVT</sequence>